<evidence type="ECO:0000313" key="3">
    <source>
        <dbReference type="EMBL" id="PHH64161.1"/>
    </source>
</evidence>
<dbReference type="PROSITE" id="PS50097">
    <property type="entry name" value="BTB"/>
    <property type="match status" value="1"/>
</dbReference>
<dbReference type="STRING" id="1399860.A0A2C5YBA9"/>
<accession>A0A2C5YBA9</accession>
<feature type="region of interest" description="Disordered" evidence="1">
    <location>
        <begin position="1"/>
        <end position="37"/>
    </location>
</feature>
<sequence>MDHGPLTPSFATDEADNASFRTSCSGPQHSPCSASPTSSREIFQAAAPRAAQSLWHHPFGADVLVHCLGKALRVHRSIIAPQAGWLRDNLPPPNKDGTAVDAVFPGSDMMFSHSLRFMYTSTIEICEPDETRLHDICYVARSALFYVFAVDIRAHTIAAYLLDTLDACSERWKGYVDAHFHDGGLSTGDCCMFAFHMANALSVAYGYLRSDLIAPLRLALAGLLNVVLPLMVQQPPVIDLLSSSTWRRYSTAVTRDLNRHRRSEPCTLQSQIKDVPRDESMRLLFEKSWDANPWMPVTWVDEVKEKES</sequence>
<dbReference type="OrthoDB" id="4845755at2759"/>
<dbReference type="SUPFAM" id="SSF54695">
    <property type="entry name" value="POZ domain"/>
    <property type="match status" value="1"/>
</dbReference>
<dbReference type="InterPro" id="IPR011333">
    <property type="entry name" value="SKP1/BTB/POZ_sf"/>
</dbReference>
<dbReference type="Proteomes" id="UP000226192">
    <property type="component" value="Unassembled WGS sequence"/>
</dbReference>
<evidence type="ECO:0000313" key="4">
    <source>
        <dbReference type="Proteomes" id="UP000226192"/>
    </source>
</evidence>
<dbReference type="EMBL" id="NJET01000035">
    <property type="protein sequence ID" value="PHH64161.1"/>
    <property type="molecule type" value="Genomic_DNA"/>
</dbReference>
<evidence type="ECO:0000259" key="2">
    <source>
        <dbReference type="PROSITE" id="PS50097"/>
    </source>
</evidence>
<comment type="caution">
    <text evidence="3">The sequence shown here is derived from an EMBL/GenBank/DDBJ whole genome shotgun (WGS) entry which is preliminary data.</text>
</comment>
<dbReference type="Gene3D" id="3.30.710.10">
    <property type="entry name" value="Potassium Channel Kv1.1, Chain A"/>
    <property type="match status" value="1"/>
</dbReference>
<keyword evidence="4" id="KW-1185">Reference proteome</keyword>
<feature type="domain" description="BTB" evidence="2">
    <location>
        <begin position="61"/>
        <end position="127"/>
    </location>
</feature>
<dbReference type="InterPro" id="IPR000210">
    <property type="entry name" value="BTB/POZ_dom"/>
</dbReference>
<feature type="compositionally biased region" description="Polar residues" evidence="1">
    <location>
        <begin position="19"/>
        <end position="37"/>
    </location>
</feature>
<name>A0A2C5YBA9_9HYPO</name>
<reference evidence="3 4" key="1">
    <citation type="submission" date="2017-06" db="EMBL/GenBank/DDBJ databases">
        <title>Ant-infecting Ophiocordyceps genomes reveal a high diversity of potential behavioral manipulation genes and a possible major role for enterotoxins.</title>
        <authorList>
            <person name="De Bekker C."/>
            <person name="Evans H.C."/>
            <person name="Brachmann A."/>
            <person name="Hughes D.P."/>
        </authorList>
    </citation>
    <scope>NUCLEOTIDE SEQUENCE [LARGE SCALE GENOMIC DNA]</scope>
    <source>
        <strain evidence="3 4">Map64</strain>
    </source>
</reference>
<dbReference type="AlphaFoldDB" id="A0A2C5YBA9"/>
<organism evidence="3 4">
    <name type="scientific">Ophiocordyceps australis</name>
    <dbReference type="NCBI Taxonomy" id="1399860"/>
    <lineage>
        <taxon>Eukaryota</taxon>
        <taxon>Fungi</taxon>
        <taxon>Dikarya</taxon>
        <taxon>Ascomycota</taxon>
        <taxon>Pezizomycotina</taxon>
        <taxon>Sordariomycetes</taxon>
        <taxon>Hypocreomycetidae</taxon>
        <taxon>Hypocreales</taxon>
        <taxon>Ophiocordycipitaceae</taxon>
        <taxon>Ophiocordyceps</taxon>
    </lineage>
</organism>
<protein>
    <recommendedName>
        <fullName evidence="2">BTB domain-containing protein</fullName>
    </recommendedName>
</protein>
<gene>
    <name evidence="3" type="ORF">CDD81_4908</name>
</gene>
<evidence type="ECO:0000256" key="1">
    <source>
        <dbReference type="SAM" id="MobiDB-lite"/>
    </source>
</evidence>
<proteinExistence type="predicted"/>